<gene>
    <name evidence="7" type="ORF">HKT17_14190</name>
</gene>
<protein>
    <submittedName>
        <fullName evidence="7">AI-2E family transporter</fullName>
    </submittedName>
</protein>
<reference evidence="7 8" key="1">
    <citation type="submission" date="2020-05" db="EMBL/GenBank/DDBJ databases">
        <title>Compete genome of Limnobacter sp. SAORIC-580.</title>
        <authorList>
            <person name="Song J."/>
            <person name="Cho J.-C."/>
        </authorList>
    </citation>
    <scope>NUCLEOTIDE SEQUENCE [LARGE SCALE GENOMIC DNA]</scope>
    <source>
        <strain evidence="7 8">SAORIC-580</strain>
    </source>
</reference>
<evidence type="ECO:0000256" key="3">
    <source>
        <dbReference type="ARBA" id="ARBA00022692"/>
    </source>
</evidence>
<dbReference type="EMBL" id="CP053084">
    <property type="protein sequence ID" value="QJR30767.1"/>
    <property type="molecule type" value="Genomic_DNA"/>
</dbReference>
<dbReference type="Pfam" id="PF01594">
    <property type="entry name" value="AI-2E_transport"/>
    <property type="match status" value="1"/>
</dbReference>
<feature type="transmembrane region" description="Helical" evidence="6">
    <location>
        <begin position="256"/>
        <end position="279"/>
    </location>
</feature>
<dbReference type="RefSeq" id="WP_171100943.1">
    <property type="nucleotide sequence ID" value="NZ_CP053084.1"/>
</dbReference>
<feature type="transmembrane region" description="Helical" evidence="6">
    <location>
        <begin position="324"/>
        <end position="350"/>
    </location>
</feature>
<keyword evidence="3 6" id="KW-0812">Transmembrane</keyword>
<accession>A0ABX6NAZ6</accession>
<name>A0ABX6NAZ6_9BURK</name>
<evidence type="ECO:0000313" key="8">
    <source>
        <dbReference type="Proteomes" id="UP000501130"/>
    </source>
</evidence>
<evidence type="ECO:0000256" key="1">
    <source>
        <dbReference type="ARBA" id="ARBA00004141"/>
    </source>
</evidence>
<keyword evidence="8" id="KW-1185">Reference proteome</keyword>
<evidence type="ECO:0000256" key="5">
    <source>
        <dbReference type="ARBA" id="ARBA00023136"/>
    </source>
</evidence>
<evidence type="ECO:0000256" key="2">
    <source>
        <dbReference type="ARBA" id="ARBA00009773"/>
    </source>
</evidence>
<keyword evidence="5 6" id="KW-0472">Membrane</keyword>
<comment type="subcellular location">
    <subcellularLocation>
        <location evidence="1">Membrane</location>
        <topology evidence="1">Multi-pass membrane protein</topology>
    </subcellularLocation>
</comment>
<comment type="similarity">
    <text evidence="2">Belongs to the autoinducer-2 exporter (AI-2E) (TC 2.A.86) family.</text>
</comment>
<evidence type="ECO:0000256" key="4">
    <source>
        <dbReference type="ARBA" id="ARBA00022989"/>
    </source>
</evidence>
<organism evidence="7 8">
    <name type="scientific">Limnobacter profundi</name>
    <dbReference type="NCBI Taxonomy" id="2732163"/>
    <lineage>
        <taxon>Bacteria</taxon>
        <taxon>Pseudomonadati</taxon>
        <taxon>Pseudomonadota</taxon>
        <taxon>Betaproteobacteria</taxon>
        <taxon>Burkholderiales</taxon>
        <taxon>Burkholderiaceae</taxon>
        <taxon>Limnobacter</taxon>
    </lineage>
</organism>
<feature type="transmembrane region" description="Helical" evidence="6">
    <location>
        <begin position="171"/>
        <end position="196"/>
    </location>
</feature>
<proteinExistence type="inferred from homology"/>
<keyword evidence="4 6" id="KW-1133">Transmembrane helix</keyword>
<feature type="transmembrane region" description="Helical" evidence="6">
    <location>
        <begin position="20"/>
        <end position="50"/>
    </location>
</feature>
<feature type="transmembrane region" description="Helical" evidence="6">
    <location>
        <begin position="71"/>
        <end position="98"/>
    </location>
</feature>
<dbReference type="Proteomes" id="UP000501130">
    <property type="component" value="Chromosome"/>
</dbReference>
<dbReference type="InterPro" id="IPR002549">
    <property type="entry name" value="AI-2E-like"/>
</dbReference>
<evidence type="ECO:0000256" key="6">
    <source>
        <dbReference type="SAM" id="Phobius"/>
    </source>
</evidence>
<feature type="transmembrane region" description="Helical" evidence="6">
    <location>
        <begin position="217"/>
        <end position="244"/>
    </location>
</feature>
<sequence length="360" mass="39531">MPSPVPQHQENTTLRWEYASVVGILAIWVSMLSLKIGVGLIAGLAIFALTRFTRRGFVHLLQPHINKFNGAFMRGLFGWLPTFLTTAVVAAAIVLLGIGLNSGVRFVLATMTQQGPQLVEEALRNLNSVTASLPQAIKEHIPGKPSELFRMISKDDSDFVGYIRSFGGASFFIFLQFVFALILGVSAALMVPAPVAGGPAKPLADAWLQTLEKYVRCFTLLMGAQVYVSIWNTFCTAVFIYGILPAFDVVLPFRELLLMFTAVASLIPAAGNIMANTLILVLTIRYGVFVAMGSVLYLFIIHKLEYFVNGYIIGRNVRASVPEMLIAIILGEVAFGLPGLITAPVTYAFLKMHWQRWGWV</sequence>
<feature type="transmembrane region" description="Helical" evidence="6">
    <location>
        <begin position="286"/>
        <end position="304"/>
    </location>
</feature>
<evidence type="ECO:0000313" key="7">
    <source>
        <dbReference type="EMBL" id="QJR30767.1"/>
    </source>
</evidence>